<evidence type="ECO:0000313" key="1">
    <source>
        <dbReference type="EMBL" id="KAI3699183.1"/>
    </source>
</evidence>
<name>A0ACB8ZPN0_CICIN</name>
<comment type="caution">
    <text evidence="1">The sequence shown here is derived from an EMBL/GenBank/DDBJ whole genome shotgun (WGS) entry which is preliminary data.</text>
</comment>
<evidence type="ECO:0000313" key="2">
    <source>
        <dbReference type="Proteomes" id="UP001055811"/>
    </source>
</evidence>
<reference evidence="1 2" key="2">
    <citation type="journal article" date="2022" name="Mol. Ecol. Resour.">
        <title>The genomes of chicory, endive, great burdock and yacon provide insights into Asteraceae paleo-polyploidization history and plant inulin production.</title>
        <authorList>
            <person name="Fan W."/>
            <person name="Wang S."/>
            <person name="Wang H."/>
            <person name="Wang A."/>
            <person name="Jiang F."/>
            <person name="Liu H."/>
            <person name="Zhao H."/>
            <person name="Xu D."/>
            <person name="Zhang Y."/>
        </authorList>
    </citation>
    <scope>NUCLEOTIDE SEQUENCE [LARGE SCALE GENOMIC DNA]</scope>
    <source>
        <strain evidence="2">cv. Punajuju</strain>
        <tissue evidence="1">Leaves</tissue>
    </source>
</reference>
<sequence length="540" mass="61280">MLLGTSQLLLSSDRLSSRELHHLYKELISKSLNTSRIQILSPSSAMEFSLTGFLALALFVFLTRKLFSPSKSKQNLPPEPWRLPIIGHMHHLIGSLPHHGLRDLARKYGPLMHLKLGELSTIIISDPRWAKEVLTTHDIAFADRPVVLTTEIVAYQNTDVVWSPYGDYWRQLRKLMTLELMSVKKVKSFHYIREDECYNYLVKTLRDSAGSPVNLSQLIFNTIARVVCRTSFGKGCKDQEEFIDIVKELFHLTGGFDVADVFPSKKIIHTLTGKRQKLESIHKRLDKILSDVITEHPGQHKESNEVESLLDVLLRLQASGEFKLTTKNVKAVTLDMFGGGTDTSSATLEWAVSELIRNPRVLKKAQAELRDALKGKERIEEADIQDLDYLKLVSRETLRMHLPLPLLFPRECREACKLGGYDIPVGTKLMVNGWAINRDPAYWANPDSFIPERFSDNPNNVLGTEFEYLPFGAGRRMCPAAVLGIANVEVPLAHMLYYFDWELPNGAKGDDLDMVELFGASVQRKNELYVVMKPHNFAKN</sequence>
<dbReference type="Proteomes" id="UP001055811">
    <property type="component" value="Linkage Group LG08"/>
</dbReference>
<accession>A0ACB8ZPN0</accession>
<proteinExistence type="predicted"/>
<reference evidence="2" key="1">
    <citation type="journal article" date="2022" name="Mol. Ecol. Resour.">
        <title>The genomes of chicory, endive, great burdock and yacon provide insights into Asteraceae palaeo-polyploidization history and plant inulin production.</title>
        <authorList>
            <person name="Fan W."/>
            <person name="Wang S."/>
            <person name="Wang H."/>
            <person name="Wang A."/>
            <person name="Jiang F."/>
            <person name="Liu H."/>
            <person name="Zhao H."/>
            <person name="Xu D."/>
            <person name="Zhang Y."/>
        </authorList>
    </citation>
    <scope>NUCLEOTIDE SEQUENCE [LARGE SCALE GENOMIC DNA]</scope>
    <source>
        <strain evidence="2">cv. Punajuju</strain>
    </source>
</reference>
<keyword evidence="2" id="KW-1185">Reference proteome</keyword>
<protein>
    <submittedName>
        <fullName evidence="1">Uncharacterized protein</fullName>
    </submittedName>
</protein>
<gene>
    <name evidence="1" type="ORF">L2E82_43283</name>
</gene>
<organism evidence="1 2">
    <name type="scientific">Cichorium intybus</name>
    <name type="common">Chicory</name>
    <dbReference type="NCBI Taxonomy" id="13427"/>
    <lineage>
        <taxon>Eukaryota</taxon>
        <taxon>Viridiplantae</taxon>
        <taxon>Streptophyta</taxon>
        <taxon>Embryophyta</taxon>
        <taxon>Tracheophyta</taxon>
        <taxon>Spermatophyta</taxon>
        <taxon>Magnoliopsida</taxon>
        <taxon>eudicotyledons</taxon>
        <taxon>Gunneridae</taxon>
        <taxon>Pentapetalae</taxon>
        <taxon>asterids</taxon>
        <taxon>campanulids</taxon>
        <taxon>Asterales</taxon>
        <taxon>Asteraceae</taxon>
        <taxon>Cichorioideae</taxon>
        <taxon>Cichorieae</taxon>
        <taxon>Cichoriinae</taxon>
        <taxon>Cichorium</taxon>
    </lineage>
</organism>
<dbReference type="EMBL" id="CM042016">
    <property type="protein sequence ID" value="KAI3699183.1"/>
    <property type="molecule type" value="Genomic_DNA"/>
</dbReference>